<name>A0ABU7V0N7_9GAMM</name>
<dbReference type="InterPro" id="IPR017937">
    <property type="entry name" value="Thioredoxin_CS"/>
</dbReference>
<dbReference type="EMBL" id="JAZHBO010000002">
    <property type="protein sequence ID" value="MEF2156341.1"/>
    <property type="molecule type" value="Genomic_DNA"/>
</dbReference>
<dbReference type="PROSITE" id="PS00194">
    <property type="entry name" value="THIOREDOXIN_1"/>
    <property type="match status" value="1"/>
</dbReference>
<comment type="caution">
    <text evidence="9">The sequence shown here is derived from an EMBL/GenBank/DDBJ whole genome shotgun (WGS) entry which is preliminary data.</text>
</comment>
<dbReference type="NCBIfam" id="TIGR01068">
    <property type="entry name" value="thioredoxin"/>
    <property type="match status" value="1"/>
</dbReference>
<keyword evidence="5" id="KW-0676">Redox-active center</keyword>
<dbReference type="Gene3D" id="1.25.40.10">
    <property type="entry name" value="Tetratricopeptide repeat domain"/>
    <property type="match status" value="2"/>
</dbReference>
<dbReference type="InterPro" id="IPR036249">
    <property type="entry name" value="Thioredoxin-like_sf"/>
</dbReference>
<proteinExistence type="inferred from homology"/>
<dbReference type="Gene3D" id="3.40.30.10">
    <property type="entry name" value="Glutaredoxin"/>
    <property type="match status" value="1"/>
</dbReference>
<evidence type="ECO:0000259" key="8">
    <source>
        <dbReference type="PROSITE" id="PS51352"/>
    </source>
</evidence>
<dbReference type="Pfam" id="PF14559">
    <property type="entry name" value="TPR_19"/>
    <property type="match status" value="1"/>
</dbReference>
<reference evidence="9 10" key="1">
    <citation type="submission" date="2024-01" db="EMBL/GenBank/DDBJ databases">
        <title>Novel species of the genus Luteimonas isolated from rivers.</title>
        <authorList>
            <person name="Lu H."/>
        </authorList>
    </citation>
    <scope>NUCLEOTIDE SEQUENCE [LARGE SCALE GENOMIC DNA]</scope>
    <source>
        <strain evidence="9 10">FXH3W</strain>
    </source>
</reference>
<evidence type="ECO:0000256" key="7">
    <source>
        <dbReference type="SAM" id="MobiDB-lite"/>
    </source>
</evidence>
<accession>A0ABU7V0N7</accession>
<dbReference type="Pfam" id="PF14561">
    <property type="entry name" value="TPR_20"/>
    <property type="match status" value="1"/>
</dbReference>
<feature type="region of interest" description="Disordered" evidence="7">
    <location>
        <begin position="115"/>
        <end position="135"/>
    </location>
</feature>
<evidence type="ECO:0000256" key="6">
    <source>
        <dbReference type="NCBIfam" id="TIGR01068"/>
    </source>
</evidence>
<evidence type="ECO:0000256" key="1">
    <source>
        <dbReference type="ARBA" id="ARBA00008987"/>
    </source>
</evidence>
<dbReference type="PRINTS" id="PR00421">
    <property type="entry name" value="THIOREDOXIN"/>
</dbReference>
<dbReference type="InterPro" id="IPR011990">
    <property type="entry name" value="TPR-like_helical_dom_sf"/>
</dbReference>
<dbReference type="PROSITE" id="PS51352">
    <property type="entry name" value="THIOREDOXIN_2"/>
    <property type="match status" value="1"/>
</dbReference>
<dbReference type="Pfam" id="PF00085">
    <property type="entry name" value="Thioredoxin"/>
    <property type="match status" value="1"/>
</dbReference>
<dbReference type="CDD" id="cd02956">
    <property type="entry name" value="ybbN"/>
    <property type="match status" value="1"/>
</dbReference>
<dbReference type="PANTHER" id="PTHR45663">
    <property type="entry name" value="GEO12009P1"/>
    <property type="match status" value="1"/>
</dbReference>
<organism evidence="9 10">
    <name type="scientific">Aquilutibacter rugosus</name>
    <dbReference type="NCBI Taxonomy" id="3115820"/>
    <lineage>
        <taxon>Bacteria</taxon>
        <taxon>Pseudomonadati</taxon>
        <taxon>Pseudomonadota</taxon>
        <taxon>Gammaproteobacteria</taxon>
        <taxon>Lysobacterales</taxon>
        <taxon>Lysobacteraceae</taxon>
        <taxon>Aquilutibacter</taxon>
    </lineage>
</organism>
<sequence>MAPNTHVFDVTEAAFETEVLQASLQTPILLDFWAEWCGPCKTLGPALEQLAAEFNGAFRLAKVDVEANQQLAAMFGIQSIPTVVLVKDGQLADGFAGALPPAQVRQFLAKHGIEPTVPADEPEPATDSEPAADPQEVLTAAREAVTAEPANDERKLDLAIALLMTGDAEEARPLLTHLPANLATDARAQRAQSHLELLDSLPADRSVAELLNAAANGEPQDLHAAAVAQLLHGEPETGLELLIDLLRTHRSYQDDLARRTLINAFRILPDTELVARYRRKMSSLLF</sequence>
<evidence type="ECO:0000256" key="4">
    <source>
        <dbReference type="ARBA" id="ARBA00023157"/>
    </source>
</evidence>
<dbReference type="Proteomes" id="UP001356170">
    <property type="component" value="Unassembled WGS sequence"/>
</dbReference>
<dbReference type="InterPro" id="IPR005746">
    <property type="entry name" value="Thioredoxin"/>
</dbReference>
<dbReference type="RefSeq" id="WP_331704142.1">
    <property type="nucleotide sequence ID" value="NZ_JAZHBO010000002.1"/>
</dbReference>
<comment type="similarity">
    <text evidence="1">Belongs to the thioredoxin family.</text>
</comment>
<keyword evidence="10" id="KW-1185">Reference proteome</keyword>
<feature type="domain" description="Thioredoxin" evidence="8">
    <location>
        <begin position="1"/>
        <end position="113"/>
    </location>
</feature>
<evidence type="ECO:0000256" key="3">
    <source>
        <dbReference type="ARBA" id="ARBA00022982"/>
    </source>
</evidence>
<keyword evidence="4" id="KW-1015">Disulfide bond</keyword>
<dbReference type="SUPFAM" id="SSF52833">
    <property type="entry name" value="Thioredoxin-like"/>
    <property type="match status" value="1"/>
</dbReference>
<dbReference type="PANTHER" id="PTHR45663:SF11">
    <property type="entry name" value="GEO12009P1"/>
    <property type="match status" value="1"/>
</dbReference>
<protein>
    <recommendedName>
        <fullName evidence="6">Thioredoxin</fullName>
    </recommendedName>
</protein>
<evidence type="ECO:0000313" key="9">
    <source>
        <dbReference type="EMBL" id="MEF2156341.1"/>
    </source>
</evidence>
<evidence type="ECO:0000256" key="5">
    <source>
        <dbReference type="ARBA" id="ARBA00023284"/>
    </source>
</evidence>
<evidence type="ECO:0000313" key="10">
    <source>
        <dbReference type="Proteomes" id="UP001356170"/>
    </source>
</evidence>
<keyword evidence="2" id="KW-0813">Transport</keyword>
<gene>
    <name evidence="9" type="primary">trxA</name>
    <name evidence="9" type="ORF">V3390_08910</name>
</gene>
<evidence type="ECO:0000256" key="2">
    <source>
        <dbReference type="ARBA" id="ARBA00022448"/>
    </source>
</evidence>
<dbReference type="InterPro" id="IPR013766">
    <property type="entry name" value="Thioredoxin_domain"/>
</dbReference>
<keyword evidence="3" id="KW-0249">Electron transport</keyword>